<dbReference type="RefSeq" id="WP_117724435.1">
    <property type="nucleotide sequence ID" value="NZ_QSUL01000008.1"/>
</dbReference>
<feature type="signal peptide" evidence="1">
    <location>
        <begin position="1"/>
        <end position="19"/>
    </location>
</feature>
<evidence type="ECO:0008006" key="4">
    <source>
        <dbReference type="Google" id="ProtNLM"/>
    </source>
</evidence>
<accession>A0A3E5BAS1</accession>
<sequence length="318" mass="34140">MKYMNKIFSLLMVALMAVACDPDAESYTPGGLEEGCQGICFAGNYTQTVEVEPGVTSFTLTLKRTVTDVAGTVDIKVLNNEENVFVCPSTASFAAGEETTTLTIETPSAVAGVLYNLKLAVSGDNTSKYASGYNEISANFSIIKWESIGTGYYLDGTVSTFFGVDPAMPMAVKLERAETANSVRFRFDSPFARVATAMDEYGGYDGYPYNEEGDVVPGKYVFTIDITSQGAALSPVDLGMAWAYGMFSIGSVYGNLSTNIATYPLGVYNEKAKCITFPAKSLYIKMADYKDGAASPCSNPSYLYLDGESYLASLKTAK</sequence>
<reference evidence="2 3" key="1">
    <citation type="submission" date="2018-08" db="EMBL/GenBank/DDBJ databases">
        <title>A genome reference for cultivated species of the human gut microbiota.</title>
        <authorList>
            <person name="Zou Y."/>
            <person name="Xue W."/>
            <person name="Luo G."/>
        </authorList>
    </citation>
    <scope>NUCLEOTIDE SEQUENCE [LARGE SCALE GENOMIC DNA]</scope>
    <source>
        <strain evidence="2 3">OM05-15BH</strain>
    </source>
</reference>
<evidence type="ECO:0000313" key="2">
    <source>
        <dbReference type="EMBL" id="RGN34549.1"/>
    </source>
</evidence>
<keyword evidence="1" id="KW-0732">Signal</keyword>
<comment type="caution">
    <text evidence="2">The sequence shown here is derived from an EMBL/GenBank/DDBJ whole genome shotgun (WGS) entry which is preliminary data.</text>
</comment>
<dbReference type="EMBL" id="QSUL01000008">
    <property type="protein sequence ID" value="RGN34549.1"/>
    <property type="molecule type" value="Genomic_DNA"/>
</dbReference>
<gene>
    <name evidence="2" type="ORF">DXB65_12515</name>
</gene>
<organism evidence="2 3">
    <name type="scientific">Bacteroides oleiciplenus</name>
    <dbReference type="NCBI Taxonomy" id="626931"/>
    <lineage>
        <taxon>Bacteria</taxon>
        <taxon>Pseudomonadati</taxon>
        <taxon>Bacteroidota</taxon>
        <taxon>Bacteroidia</taxon>
        <taxon>Bacteroidales</taxon>
        <taxon>Bacteroidaceae</taxon>
        <taxon>Bacteroides</taxon>
    </lineage>
</organism>
<evidence type="ECO:0000313" key="3">
    <source>
        <dbReference type="Proteomes" id="UP000260983"/>
    </source>
</evidence>
<feature type="chain" id="PRO_5017649954" description="DUF1735 domain-containing protein" evidence="1">
    <location>
        <begin position="20"/>
        <end position="318"/>
    </location>
</feature>
<name>A0A3E5BAS1_9BACE</name>
<dbReference type="PROSITE" id="PS51257">
    <property type="entry name" value="PROKAR_LIPOPROTEIN"/>
    <property type="match status" value="1"/>
</dbReference>
<dbReference type="Proteomes" id="UP000260983">
    <property type="component" value="Unassembled WGS sequence"/>
</dbReference>
<protein>
    <recommendedName>
        <fullName evidence="4">DUF1735 domain-containing protein</fullName>
    </recommendedName>
</protein>
<evidence type="ECO:0000256" key="1">
    <source>
        <dbReference type="SAM" id="SignalP"/>
    </source>
</evidence>
<dbReference type="AlphaFoldDB" id="A0A3E5BAS1"/>
<proteinExistence type="predicted"/>